<dbReference type="EMBL" id="RQFT01000008">
    <property type="protein sequence ID" value="TGL06474.1"/>
    <property type="molecule type" value="Genomic_DNA"/>
</dbReference>
<protein>
    <submittedName>
        <fullName evidence="1">Uncharacterized protein</fullName>
    </submittedName>
</protein>
<comment type="caution">
    <text evidence="1">The sequence shown here is derived from an EMBL/GenBank/DDBJ whole genome shotgun (WGS) entry which is preliminary data.</text>
</comment>
<accession>A0A7I0HS04</accession>
<proteinExistence type="predicted"/>
<name>A0A7I0HS04_9LEPT</name>
<dbReference type="RefSeq" id="WP_135770814.1">
    <property type="nucleotide sequence ID" value="NZ_RQFT01000008.1"/>
</dbReference>
<gene>
    <name evidence="1" type="ORF">EHQ43_08660</name>
</gene>
<evidence type="ECO:0000313" key="1">
    <source>
        <dbReference type="EMBL" id="TGL06474.1"/>
    </source>
</evidence>
<dbReference type="Proteomes" id="UP000297641">
    <property type="component" value="Unassembled WGS sequence"/>
</dbReference>
<organism evidence="1 2">
    <name type="scientific">Leptospira bouyouniensis</name>
    <dbReference type="NCBI Taxonomy" id="2484911"/>
    <lineage>
        <taxon>Bacteria</taxon>
        <taxon>Pseudomonadati</taxon>
        <taxon>Spirochaetota</taxon>
        <taxon>Spirochaetia</taxon>
        <taxon>Leptospirales</taxon>
        <taxon>Leptospiraceae</taxon>
        <taxon>Leptospira</taxon>
    </lineage>
</organism>
<reference evidence="1 2" key="1">
    <citation type="journal article" date="2019" name="PLoS Negl. Trop. Dis.">
        <title>Revisiting the worldwide diversity of Leptospira species in the environment.</title>
        <authorList>
            <person name="Vincent A.T."/>
            <person name="Schiettekatte O."/>
            <person name="Bourhy P."/>
            <person name="Veyrier F.J."/>
            <person name="Picardeau M."/>
        </authorList>
    </citation>
    <scope>NUCLEOTIDE SEQUENCE [LARGE SCALE GENOMIC DNA]</scope>
    <source>
        <strain evidence="1 2">201800273</strain>
    </source>
</reference>
<evidence type="ECO:0000313" key="2">
    <source>
        <dbReference type="Proteomes" id="UP000297641"/>
    </source>
</evidence>
<dbReference type="AlphaFoldDB" id="A0A7I0HS04"/>
<sequence>METSVQDVAKLPPKLFTILEPETRSEIDQAIHYCESNQWKPTVKVEHNRLIALEAMGMLSGSKEPYLKITLTGHPDKFLFAHFWVVRFHLDRVELAIKYLARSIQQ</sequence>